<feature type="transmembrane region" description="Helical" evidence="1">
    <location>
        <begin position="188"/>
        <end position="208"/>
    </location>
</feature>
<reference evidence="3" key="1">
    <citation type="submission" date="2019-04" db="EMBL/GenBank/DDBJ databases">
        <title>Nocardioides xinjiangensis sp. nov.</title>
        <authorList>
            <person name="Liu S."/>
        </authorList>
    </citation>
    <scope>NUCLEOTIDE SEQUENCE [LARGE SCALE GENOMIC DNA]</scope>
    <source>
        <strain evidence="3">18</strain>
    </source>
</reference>
<reference evidence="2 3" key="2">
    <citation type="submission" date="2019-05" db="EMBL/GenBank/DDBJ databases">
        <title>Glycomyces buryatensis sp. nov.</title>
        <authorList>
            <person name="Nikitina E."/>
        </authorList>
    </citation>
    <scope>NUCLEOTIDE SEQUENCE [LARGE SCALE GENOMIC DNA]</scope>
    <source>
        <strain evidence="2 3">18</strain>
    </source>
</reference>
<keyword evidence="1" id="KW-1133">Transmembrane helix</keyword>
<feature type="transmembrane region" description="Helical" evidence="1">
    <location>
        <begin position="265"/>
        <end position="290"/>
    </location>
</feature>
<sequence>MSPRRLTPFLLAVYAAVHVWWAIAGAPHFDSFGESFIPGIWTPVAIAVAALAASLLFLRENRHPWAIVALGWAAGIGMILYSFMFALDLASMLFGEFAASDWTGFLIRGLGVACGVLTVLGTIAAQRRARGACSRCGRLPAAHPGTLRTGPAPWWAYAGAYGALTGAVVRLAAELITGLPWPPTEPSGLVFLVLYTAAGSLLPLALVHRWGRIWPRWVLPFAGRDVPRWIVLVPAFLVGGGLSAYFGLVGGTYTILGDFSAEFPLWWTLMVIPGYTVWGLGLLVAAVFFLGITKPPCSSPAA</sequence>
<dbReference type="Proteomes" id="UP000308760">
    <property type="component" value="Unassembled WGS sequence"/>
</dbReference>
<feature type="transmembrane region" description="Helical" evidence="1">
    <location>
        <begin position="105"/>
        <end position="125"/>
    </location>
</feature>
<evidence type="ECO:0000313" key="3">
    <source>
        <dbReference type="Proteomes" id="UP000308760"/>
    </source>
</evidence>
<evidence type="ECO:0000256" key="1">
    <source>
        <dbReference type="SAM" id="Phobius"/>
    </source>
</evidence>
<name>A0A4S8QBG6_9ACTN</name>
<organism evidence="2 3">
    <name type="scientific">Glycomyces buryatensis</name>
    <dbReference type="NCBI Taxonomy" id="2570927"/>
    <lineage>
        <taxon>Bacteria</taxon>
        <taxon>Bacillati</taxon>
        <taxon>Actinomycetota</taxon>
        <taxon>Actinomycetes</taxon>
        <taxon>Glycomycetales</taxon>
        <taxon>Glycomycetaceae</taxon>
        <taxon>Glycomyces</taxon>
    </lineage>
</organism>
<keyword evidence="3" id="KW-1185">Reference proteome</keyword>
<feature type="transmembrane region" description="Helical" evidence="1">
    <location>
        <begin position="40"/>
        <end position="58"/>
    </location>
</feature>
<protein>
    <submittedName>
        <fullName evidence="2">Uncharacterized protein</fullName>
    </submittedName>
</protein>
<accession>A0A4S8QBG6</accession>
<dbReference type="EMBL" id="STGY01000054">
    <property type="protein sequence ID" value="THV40871.1"/>
    <property type="molecule type" value="Genomic_DNA"/>
</dbReference>
<evidence type="ECO:0000313" key="2">
    <source>
        <dbReference type="EMBL" id="THV40871.1"/>
    </source>
</evidence>
<gene>
    <name evidence="2" type="ORF">FAB82_13535</name>
</gene>
<proteinExistence type="predicted"/>
<keyword evidence="1" id="KW-0472">Membrane</keyword>
<dbReference type="OrthoDB" id="2717873at2"/>
<comment type="caution">
    <text evidence="2">The sequence shown here is derived from an EMBL/GenBank/DDBJ whole genome shotgun (WGS) entry which is preliminary data.</text>
</comment>
<feature type="transmembrane region" description="Helical" evidence="1">
    <location>
        <begin position="229"/>
        <end position="253"/>
    </location>
</feature>
<keyword evidence="1" id="KW-0812">Transmembrane</keyword>
<dbReference type="AlphaFoldDB" id="A0A4S8QBG6"/>
<feature type="transmembrane region" description="Helical" evidence="1">
    <location>
        <begin position="65"/>
        <end position="85"/>
    </location>
</feature>
<feature type="transmembrane region" description="Helical" evidence="1">
    <location>
        <begin position="154"/>
        <end position="176"/>
    </location>
</feature>
<dbReference type="RefSeq" id="WP_136535067.1">
    <property type="nucleotide sequence ID" value="NZ_STGY01000054.1"/>
</dbReference>